<name>F0W3B6_9STRA</name>
<gene>
    <name evidence="2" type="primary">AlNc14C12G1493</name>
    <name evidence="2" type="ORF">ALNC14_017020</name>
</gene>
<dbReference type="EMBL" id="FR824057">
    <property type="protein sequence ID" value="CCA15559.1"/>
    <property type="molecule type" value="Genomic_DNA"/>
</dbReference>
<dbReference type="AlphaFoldDB" id="F0W3B6"/>
<feature type="compositionally biased region" description="Polar residues" evidence="1">
    <location>
        <begin position="188"/>
        <end position="198"/>
    </location>
</feature>
<feature type="compositionally biased region" description="Polar residues" evidence="1">
    <location>
        <begin position="36"/>
        <end position="46"/>
    </location>
</feature>
<feature type="region of interest" description="Disordered" evidence="1">
    <location>
        <begin position="33"/>
        <end position="68"/>
    </location>
</feature>
<evidence type="ECO:0000256" key="1">
    <source>
        <dbReference type="SAM" id="MobiDB-lite"/>
    </source>
</evidence>
<protein>
    <submittedName>
        <fullName evidence="2">Uncharacterized protein AlNc14C12G1493</fullName>
    </submittedName>
</protein>
<feature type="region of interest" description="Disordered" evidence="1">
    <location>
        <begin position="175"/>
        <end position="198"/>
    </location>
</feature>
<reference evidence="2" key="1">
    <citation type="journal article" date="2011" name="PLoS Biol.">
        <title>Gene gain and loss during evolution of obligate parasitism in the white rust pathogen of Arabidopsis thaliana.</title>
        <authorList>
            <person name="Kemen E."/>
            <person name="Gardiner A."/>
            <person name="Schultz-Larsen T."/>
            <person name="Kemen A.C."/>
            <person name="Balmuth A.L."/>
            <person name="Robert-Seilaniantz A."/>
            <person name="Bailey K."/>
            <person name="Holub E."/>
            <person name="Studholme D.J."/>
            <person name="Maclean D."/>
            <person name="Jones J.D."/>
        </authorList>
    </citation>
    <scope>NUCLEOTIDE SEQUENCE</scope>
</reference>
<evidence type="ECO:0000313" key="2">
    <source>
        <dbReference type="EMBL" id="CCA15559.1"/>
    </source>
</evidence>
<dbReference type="HOGENOM" id="CLU_093665_0_0_1"/>
<feature type="region of interest" description="Disordered" evidence="1">
    <location>
        <begin position="101"/>
        <end position="123"/>
    </location>
</feature>
<sequence>MGSKWEPFKPFRWSSLLPDTIRRRLRETFLFRIASGSDQPQSNPSAEQKYREPSPSSQPKDVHVPSYPNKESVYNIQYYTRDTRRNLEKEIGLKMHPSIPTRKVAELPEGTSQGSPGNKNPAVLGYDPTGTRSAMSTTHAAMNQLLKNQVDANPHNVHYEWEPFQDEIIRDFEEKNLPPIPGRPCQWQVPSSSRQENW</sequence>
<organism evidence="2">
    <name type="scientific">Albugo laibachii Nc14</name>
    <dbReference type="NCBI Taxonomy" id="890382"/>
    <lineage>
        <taxon>Eukaryota</taxon>
        <taxon>Sar</taxon>
        <taxon>Stramenopiles</taxon>
        <taxon>Oomycota</taxon>
        <taxon>Peronosporomycetes</taxon>
        <taxon>Albuginales</taxon>
        <taxon>Albuginaceae</taxon>
        <taxon>Albugo</taxon>
    </lineage>
</organism>
<proteinExistence type="predicted"/>
<accession>F0W3B6</accession>
<reference evidence="2" key="2">
    <citation type="submission" date="2011-02" db="EMBL/GenBank/DDBJ databases">
        <authorList>
            <person name="MacLean D."/>
        </authorList>
    </citation>
    <scope>NUCLEOTIDE SEQUENCE</scope>
</reference>